<dbReference type="Proteomes" id="UP000799754">
    <property type="component" value="Unassembled WGS sequence"/>
</dbReference>
<organism evidence="1 2">
    <name type="scientific">Macroventuria anomochaeta</name>
    <dbReference type="NCBI Taxonomy" id="301207"/>
    <lineage>
        <taxon>Eukaryota</taxon>
        <taxon>Fungi</taxon>
        <taxon>Dikarya</taxon>
        <taxon>Ascomycota</taxon>
        <taxon>Pezizomycotina</taxon>
        <taxon>Dothideomycetes</taxon>
        <taxon>Pleosporomycetidae</taxon>
        <taxon>Pleosporales</taxon>
        <taxon>Pleosporineae</taxon>
        <taxon>Didymellaceae</taxon>
        <taxon>Macroventuria</taxon>
    </lineage>
</organism>
<dbReference type="EMBL" id="MU006734">
    <property type="protein sequence ID" value="KAF2623797.1"/>
    <property type="molecule type" value="Genomic_DNA"/>
</dbReference>
<gene>
    <name evidence="1" type="ORF">BU25DRAFT_413971</name>
</gene>
<accession>A0ACB6RS96</accession>
<sequence>MADLPSFSIPTLYTPSNLESDPDLVTEITSLIKDAFARSKKSDPMKWQQGERKRFPSHDLYLEMLGSEGVAAVIFDEDVAERKVIAVAAAVPWQGGWRKEGAGIEEGWEIKAVAVDGDARYLGRGLAVQL</sequence>
<name>A0ACB6RS96_9PLEO</name>
<evidence type="ECO:0000313" key="1">
    <source>
        <dbReference type="EMBL" id="KAF2623797.1"/>
    </source>
</evidence>
<comment type="caution">
    <text evidence="1">The sequence shown here is derived from an EMBL/GenBank/DDBJ whole genome shotgun (WGS) entry which is preliminary data.</text>
</comment>
<keyword evidence="2" id="KW-1185">Reference proteome</keyword>
<protein>
    <submittedName>
        <fullName evidence="1">Uncharacterized protein</fullName>
    </submittedName>
</protein>
<reference evidence="1" key="1">
    <citation type="journal article" date="2020" name="Stud. Mycol.">
        <title>101 Dothideomycetes genomes: a test case for predicting lifestyles and emergence of pathogens.</title>
        <authorList>
            <person name="Haridas S."/>
            <person name="Albert R."/>
            <person name="Binder M."/>
            <person name="Bloem J."/>
            <person name="Labutti K."/>
            <person name="Salamov A."/>
            <person name="Andreopoulos B."/>
            <person name="Baker S."/>
            <person name="Barry K."/>
            <person name="Bills G."/>
            <person name="Bluhm B."/>
            <person name="Cannon C."/>
            <person name="Castanera R."/>
            <person name="Culley D."/>
            <person name="Daum C."/>
            <person name="Ezra D."/>
            <person name="Gonzalez J."/>
            <person name="Henrissat B."/>
            <person name="Kuo A."/>
            <person name="Liang C."/>
            <person name="Lipzen A."/>
            <person name="Lutzoni F."/>
            <person name="Magnuson J."/>
            <person name="Mondo S."/>
            <person name="Nolan M."/>
            <person name="Ohm R."/>
            <person name="Pangilinan J."/>
            <person name="Park H.-J."/>
            <person name="Ramirez L."/>
            <person name="Alfaro M."/>
            <person name="Sun H."/>
            <person name="Tritt A."/>
            <person name="Yoshinaga Y."/>
            <person name="Zwiers L.-H."/>
            <person name="Turgeon B."/>
            <person name="Goodwin S."/>
            <person name="Spatafora J."/>
            <person name="Crous P."/>
            <person name="Grigoriev I."/>
        </authorList>
    </citation>
    <scope>NUCLEOTIDE SEQUENCE</scope>
    <source>
        <strain evidence="1">CBS 525.71</strain>
    </source>
</reference>
<evidence type="ECO:0000313" key="2">
    <source>
        <dbReference type="Proteomes" id="UP000799754"/>
    </source>
</evidence>
<proteinExistence type="predicted"/>